<dbReference type="EMBL" id="PJCH01000009">
    <property type="protein sequence ID" value="PQA87337.1"/>
    <property type="molecule type" value="Genomic_DNA"/>
</dbReference>
<keyword evidence="4 6" id="KW-1133">Transmembrane helix</keyword>
<feature type="transmembrane region" description="Helical" evidence="6">
    <location>
        <begin position="224"/>
        <end position="245"/>
    </location>
</feature>
<keyword evidence="5 6" id="KW-0472">Membrane</keyword>
<evidence type="ECO:0000256" key="2">
    <source>
        <dbReference type="ARBA" id="ARBA00022475"/>
    </source>
</evidence>
<feature type="transmembrane region" description="Helical" evidence="6">
    <location>
        <begin position="21"/>
        <end position="44"/>
    </location>
</feature>
<proteinExistence type="inferred from homology"/>
<feature type="transmembrane region" description="Helical" evidence="6">
    <location>
        <begin position="64"/>
        <end position="94"/>
    </location>
</feature>
<keyword evidence="2 6" id="KW-1003">Cell membrane</keyword>
<dbReference type="PANTHER" id="PTHR12677">
    <property type="entry name" value="GOLGI APPARATUS MEMBRANE PROTEIN TVP38-RELATED"/>
    <property type="match status" value="1"/>
</dbReference>
<gene>
    <name evidence="8" type="ORF">CW354_12975</name>
</gene>
<feature type="transmembrane region" description="Helical" evidence="6">
    <location>
        <begin position="177"/>
        <end position="199"/>
    </location>
</feature>
<evidence type="ECO:0000259" key="7">
    <source>
        <dbReference type="Pfam" id="PF09335"/>
    </source>
</evidence>
<organism evidence="8 9">
    <name type="scientific">Hyphococcus luteus</name>
    <dbReference type="NCBI Taxonomy" id="2058213"/>
    <lineage>
        <taxon>Bacteria</taxon>
        <taxon>Pseudomonadati</taxon>
        <taxon>Pseudomonadota</taxon>
        <taxon>Alphaproteobacteria</taxon>
        <taxon>Parvularculales</taxon>
        <taxon>Parvularculaceae</taxon>
        <taxon>Hyphococcus</taxon>
    </lineage>
</organism>
<evidence type="ECO:0000256" key="1">
    <source>
        <dbReference type="ARBA" id="ARBA00004651"/>
    </source>
</evidence>
<dbReference type="InterPro" id="IPR015414">
    <property type="entry name" value="TMEM64"/>
</dbReference>
<comment type="caution">
    <text evidence="8">The sequence shown here is derived from an EMBL/GenBank/DDBJ whole genome shotgun (WGS) entry which is preliminary data.</text>
</comment>
<dbReference type="AlphaFoldDB" id="A0A2S7K4A8"/>
<dbReference type="PANTHER" id="PTHR12677:SF59">
    <property type="entry name" value="GOLGI APPARATUS MEMBRANE PROTEIN TVP38-RELATED"/>
    <property type="match status" value="1"/>
</dbReference>
<feature type="transmembrane region" description="Helical" evidence="6">
    <location>
        <begin position="141"/>
        <end position="165"/>
    </location>
</feature>
<evidence type="ECO:0000256" key="3">
    <source>
        <dbReference type="ARBA" id="ARBA00022692"/>
    </source>
</evidence>
<evidence type="ECO:0000256" key="5">
    <source>
        <dbReference type="ARBA" id="ARBA00023136"/>
    </source>
</evidence>
<evidence type="ECO:0000256" key="6">
    <source>
        <dbReference type="RuleBase" id="RU366058"/>
    </source>
</evidence>
<dbReference type="Pfam" id="PF09335">
    <property type="entry name" value="VTT_dom"/>
    <property type="match status" value="1"/>
</dbReference>
<name>A0A2S7K4A8_9PROT</name>
<protein>
    <recommendedName>
        <fullName evidence="6">TVP38/TMEM64 family membrane protein</fullName>
    </recommendedName>
</protein>
<reference evidence="8 9" key="1">
    <citation type="submission" date="2017-12" db="EMBL/GenBank/DDBJ databases">
        <authorList>
            <person name="Hurst M.R.H."/>
        </authorList>
    </citation>
    <scope>NUCLEOTIDE SEQUENCE [LARGE SCALE GENOMIC DNA]</scope>
    <source>
        <strain evidence="8 9">SY-3-19</strain>
    </source>
</reference>
<feature type="domain" description="VTT" evidence="7">
    <location>
        <begin position="81"/>
        <end position="196"/>
    </location>
</feature>
<dbReference type="GO" id="GO:0005886">
    <property type="term" value="C:plasma membrane"/>
    <property type="evidence" value="ECO:0007669"/>
    <property type="project" value="UniProtKB-SubCell"/>
</dbReference>
<dbReference type="Proteomes" id="UP000239504">
    <property type="component" value="Unassembled WGS sequence"/>
</dbReference>
<dbReference type="RefSeq" id="WP_104830524.1">
    <property type="nucleotide sequence ID" value="NZ_PJCH01000009.1"/>
</dbReference>
<comment type="similarity">
    <text evidence="6">Belongs to the TVP38/TMEM64 family.</text>
</comment>
<keyword evidence="9" id="KW-1185">Reference proteome</keyword>
<comment type="subcellular location">
    <subcellularLocation>
        <location evidence="1 6">Cell membrane</location>
        <topology evidence="1 6">Multi-pass membrane protein</topology>
    </subcellularLocation>
</comment>
<feature type="transmembrane region" description="Helical" evidence="6">
    <location>
        <begin position="101"/>
        <end position="121"/>
    </location>
</feature>
<sequence length="255" mass="28318">MVEFLRRLGRFLTSMDAKAMTSLAVSVILLVFVVLMLVFGQQWLDLNEDGQLRQLVMEAAESRWAVVGVVSIFMFLALTGFPQIGLITATVIVFGPRNGAIYSWIATMASASLTFGLGHFLGGRWVRRFGAERVQRTMDFIGRHGILASGLVRVVPSAPFIVVNAAAGAAHIPMWKFWTGTGIGIVPKIAFIAVLSALFPDPNALQTEMDSVLAFFTSRDPRNLGLIALVIVGWLGFLLLMRWLYRRLRRRENVY</sequence>
<keyword evidence="3 6" id="KW-0812">Transmembrane</keyword>
<dbReference type="InterPro" id="IPR032816">
    <property type="entry name" value="VTT_dom"/>
</dbReference>
<evidence type="ECO:0000313" key="8">
    <source>
        <dbReference type="EMBL" id="PQA87337.1"/>
    </source>
</evidence>
<accession>A0A2S7K4A8</accession>
<evidence type="ECO:0000313" key="9">
    <source>
        <dbReference type="Proteomes" id="UP000239504"/>
    </source>
</evidence>
<evidence type="ECO:0000256" key="4">
    <source>
        <dbReference type="ARBA" id="ARBA00022989"/>
    </source>
</evidence>
<dbReference type="OrthoDB" id="9814092at2"/>